<keyword evidence="10 15" id="KW-0496">Mitochondrion</keyword>
<evidence type="ECO:0000256" key="12">
    <source>
        <dbReference type="ARBA" id="ARBA00030346"/>
    </source>
</evidence>
<dbReference type="InParanoid" id="A0A0D1YZK9"/>
<accession>A0A0D1YZK9</accession>
<keyword evidence="8 15" id="KW-0808">Transferase</keyword>
<dbReference type="VEuPathDB" id="FungiDB:PV09_03304"/>
<feature type="region of interest" description="Disordered" evidence="16">
    <location>
        <begin position="425"/>
        <end position="447"/>
    </location>
</feature>
<comment type="subcellular location">
    <subcellularLocation>
        <location evidence="2 15">Mitochondrion</location>
    </subcellularLocation>
</comment>
<dbReference type="Proteomes" id="UP000053259">
    <property type="component" value="Unassembled WGS sequence"/>
</dbReference>
<dbReference type="UniPathway" id="UPA00068">
    <property type="reaction ID" value="UER00106"/>
</dbReference>
<dbReference type="InterPro" id="IPR011190">
    <property type="entry name" value="GlcNAc_Synth_fun"/>
</dbReference>
<dbReference type="GeneID" id="27311277"/>
<evidence type="ECO:0000256" key="16">
    <source>
        <dbReference type="SAM" id="MobiDB-lite"/>
    </source>
</evidence>
<keyword evidence="11 15" id="KW-0012">Acyltransferase</keyword>
<dbReference type="PIRSF" id="PIRSF007892">
    <property type="entry name" value="NAGS_fungal"/>
    <property type="match status" value="1"/>
</dbReference>
<evidence type="ECO:0000313" key="19">
    <source>
        <dbReference type="Proteomes" id="UP000053259"/>
    </source>
</evidence>
<evidence type="ECO:0000313" key="18">
    <source>
        <dbReference type="EMBL" id="KIW06142.1"/>
    </source>
</evidence>
<dbReference type="FunCoup" id="A0A0D1YZK9">
    <property type="interactions" value="100"/>
</dbReference>
<dbReference type="AlphaFoldDB" id="A0A0D1YZK9"/>
<evidence type="ECO:0000256" key="10">
    <source>
        <dbReference type="ARBA" id="ARBA00023128"/>
    </source>
</evidence>
<dbReference type="GO" id="GO:0006526">
    <property type="term" value="P:L-arginine biosynthetic process"/>
    <property type="evidence" value="ECO:0007669"/>
    <property type="project" value="UniProtKB-UniPathway"/>
</dbReference>
<comment type="pathway">
    <text evidence="3 15">Amino-acid biosynthesis; L-arginine biosynthesis; N(2)-acetyl-L-ornithine from L-glutamate: step 1/4.</text>
</comment>
<evidence type="ECO:0000259" key="17">
    <source>
        <dbReference type="PROSITE" id="PS51731"/>
    </source>
</evidence>
<evidence type="ECO:0000256" key="7">
    <source>
        <dbReference type="ARBA" id="ARBA00022605"/>
    </source>
</evidence>
<dbReference type="Gene3D" id="3.40.630.30">
    <property type="match status" value="1"/>
</dbReference>
<dbReference type="Pfam" id="PF04768">
    <property type="entry name" value="NAT"/>
    <property type="match status" value="1"/>
</dbReference>
<comment type="catalytic activity">
    <reaction evidence="14 15">
        <text>L-glutamate + acetyl-CoA = N-acetyl-L-glutamate + CoA + H(+)</text>
        <dbReference type="Rhea" id="RHEA:24292"/>
        <dbReference type="ChEBI" id="CHEBI:15378"/>
        <dbReference type="ChEBI" id="CHEBI:29985"/>
        <dbReference type="ChEBI" id="CHEBI:44337"/>
        <dbReference type="ChEBI" id="CHEBI:57287"/>
        <dbReference type="ChEBI" id="CHEBI:57288"/>
        <dbReference type="EC" id="2.3.1.1"/>
    </reaction>
</comment>
<dbReference type="EMBL" id="KN847536">
    <property type="protein sequence ID" value="KIW06142.1"/>
    <property type="molecule type" value="Genomic_DNA"/>
</dbReference>
<dbReference type="HOGENOM" id="CLU_013088_0_0_1"/>
<keyword evidence="19" id="KW-1185">Reference proteome</keyword>
<sequence>MRPGRFGLVGRSPTLRTGRDHKCLQCFGRPKYYSSGNEAREEGHGGPRVSPKQQQKMLDRNFFLSVFSASATKRDAKAYLSRYKDDKRTKLDKPTSMLSPSVEHERKERLQKSGVNLGRLYGQARAIEESPVFTQSKLPEEFNLDMNGPLHVAVVKIRAIDDLDKQTRTGVAMTLSQLARLGLLSCVVIEPSVKVMEKSWTDWRKVVMRHAFKLANAISAHSKSGARVLDQVLGISTHGENIQSSVSVKSEISVVMHEYLLATLQRGFIPVIPPIAYTDGLQARRVEADDIMLALTLELAGLSRPIDKHEADKRTPTFVDKVIVLDPLGGLPAADKTDRSHIFVNLEQEYTSVRKELLQLTQVCLEQEHKDNSKSMEGSTSESLAKVRELEQHVKNLKLMKSCLAVLPPSSSALLTTPSEAASSALFSSTTPAPNPTGSSVGTRPKRNPLIHNLLTDKPTISSSLPVSRLSSSLKDYDLASINTNLIPATFFKRGMPLTIIPDPKVAPWVPPGPEGTSLRLDSDPRINFSRLLHLIEDSFGRPLDVNHYLSRINGRIAGIIVAGEYEGGAILTWEDPSPDNSRIRPAVPYLDKFAVLRKSQGSGGVADIIFNAMVRTCLPDGVVWRSRKNNPVNKWYFERSVGTWKLANSQWCMFWTGNDIDFTNTDRSEDEKIERWKDYVNVCSRIEASWADRHDKPPD</sequence>
<evidence type="ECO:0000256" key="5">
    <source>
        <dbReference type="ARBA" id="ARBA00012697"/>
    </source>
</evidence>
<evidence type="ECO:0000256" key="13">
    <source>
        <dbReference type="ARBA" id="ARBA00033251"/>
    </source>
</evidence>
<evidence type="ECO:0000256" key="1">
    <source>
        <dbReference type="ARBA" id="ARBA00002294"/>
    </source>
</evidence>
<evidence type="ECO:0000256" key="3">
    <source>
        <dbReference type="ARBA" id="ARBA00004925"/>
    </source>
</evidence>
<dbReference type="GO" id="GO:0004042">
    <property type="term" value="F:L-glutamate N-acetyltransferase activity"/>
    <property type="evidence" value="ECO:0007669"/>
    <property type="project" value="InterPro"/>
</dbReference>
<dbReference type="PANTHER" id="PTHR23342:SF4">
    <property type="entry name" value="AMINO-ACID ACETYLTRANSFERASE, MITOCHONDRIAL"/>
    <property type="match status" value="1"/>
</dbReference>
<evidence type="ECO:0000256" key="15">
    <source>
        <dbReference type="PIRNR" id="PIRNR007892"/>
    </source>
</evidence>
<keyword evidence="7 15" id="KW-0028">Amino-acid biosynthesis</keyword>
<gene>
    <name evidence="18" type="ORF">PV09_03304</name>
</gene>
<comment type="function">
    <text evidence="1 15">N-acetylglutamate synthase involved in arginine biosynthesis.</text>
</comment>
<dbReference type="FunFam" id="3.40.630.30:FF:000049">
    <property type="entry name" value="Amino-acid acetyltransferase, mitochondrial"/>
    <property type="match status" value="1"/>
</dbReference>
<evidence type="ECO:0000256" key="6">
    <source>
        <dbReference type="ARBA" id="ARBA00018802"/>
    </source>
</evidence>
<protein>
    <recommendedName>
        <fullName evidence="6 15">Amino-acid acetyltransferase, mitochondrial</fullName>
        <ecNumber evidence="5 15">2.3.1.1</ecNumber>
    </recommendedName>
    <alternativeName>
        <fullName evidence="12 15">Glutamate N-acetyltransferase</fullName>
    </alternativeName>
    <alternativeName>
        <fullName evidence="13 15">N-acetylglutamate synthase</fullName>
    </alternativeName>
</protein>
<dbReference type="STRING" id="253628.A0A0D1YZK9"/>
<feature type="compositionally biased region" description="Polar residues" evidence="16">
    <location>
        <begin position="427"/>
        <end position="442"/>
    </location>
</feature>
<reference evidence="18 19" key="1">
    <citation type="submission" date="2015-01" db="EMBL/GenBank/DDBJ databases">
        <title>The Genome Sequence of Ochroconis gallopava CBS43764.</title>
        <authorList>
            <consortium name="The Broad Institute Genomics Platform"/>
            <person name="Cuomo C."/>
            <person name="de Hoog S."/>
            <person name="Gorbushina A."/>
            <person name="Stielow B."/>
            <person name="Teixiera M."/>
            <person name="Abouelleil A."/>
            <person name="Chapman S.B."/>
            <person name="Priest M."/>
            <person name="Young S.K."/>
            <person name="Wortman J."/>
            <person name="Nusbaum C."/>
            <person name="Birren B."/>
        </authorList>
    </citation>
    <scope>NUCLEOTIDE SEQUENCE [LARGE SCALE GENOMIC DNA]</scope>
    <source>
        <strain evidence="18 19">CBS 43764</strain>
    </source>
</reference>
<feature type="domain" description="N-acetyltransferase" evidence="17">
    <location>
        <begin position="516"/>
        <end position="680"/>
    </location>
</feature>
<dbReference type="GO" id="GO:0005759">
    <property type="term" value="C:mitochondrial matrix"/>
    <property type="evidence" value="ECO:0007669"/>
    <property type="project" value="TreeGrafter"/>
</dbReference>
<proteinExistence type="inferred from homology"/>
<evidence type="ECO:0000256" key="4">
    <source>
        <dbReference type="ARBA" id="ARBA00008694"/>
    </source>
</evidence>
<comment type="similarity">
    <text evidence="4 15">Belongs to the acetyltransferase family.</text>
</comment>
<dbReference type="GO" id="GO:0006592">
    <property type="term" value="P:ornithine biosynthetic process"/>
    <property type="evidence" value="ECO:0007669"/>
    <property type="project" value="TreeGrafter"/>
</dbReference>
<evidence type="ECO:0000256" key="2">
    <source>
        <dbReference type="ARBA" id="ARBA00004173"/>
    </source>
</evidence>
<name>A0A0D1YZK9_9PEZI</name>
<dbReference type="PROSITE" id="PS51731">
    <property type="entry name" value="GNAT_NAGS"/>
    <property type="match status" value="1"/>
</dbReference>
<evidence type="ECO:0000256" key="14">
    <source>
        <dbReference type="ARBA" id="ARBA00048372"/>
    </source>
</evidence>
<evidence type="ECO:0000256" key="8">
    <source>
        <dbReference type="ARBA" id="ARBA00022679"/>
    </source>
</evidence>
<dbReference type="EC" id="2.3.1.1" evidence="5 15"/>
<dbReference type="OrthoDB" id="5585968at2759"/>
<keyword evidence="9" id="KW-0809">Transit peptide</keyword>
<dbReference type="PANTHER" id="PTHR23342">
    <property type="entry name" value="N-ACETYLGLUTAMATE SYNTHASE"/>
    <property type="match status" value="1"/>
</dbReference>
<evidence type="ECO:0000256" key="11">
    <source>
        <dbReference type="ARBA" id="ARBA00023315"/>
    </source>
</evidence>
<dbReference type="RefSeq" id="XP_016216011.1">
    <property type="nucleotide sequence ID" value="XM_016356488.1"/>
</dbReference>
<organism evidence="18 19">
    <name type="scientific">Verruconis gallopava</name>
    <dbReference type="NCBI Taxonomy" id="253628"/>
    <lineage>
        <taxon>Eukaryota</taxon>
        <taxon>Fungi</taxon>
        <taxon>Dikarya</taxon>
        <taxon>Ascomycota</taxon>
        <taxon>Pezizomycotina</taxon>
        <taxon>Dothideomycetes</taxon>
        <taxon>Pleosporomycetidae</taxon>
        <taxon>Venturiales</taxon>
        <taxon>Sympoventuriaceae</taxon>
        <taxon>Verruconis</taxon>
    </lineage>
</organism>
<evidence type="ECO:0000256" key="9">
    <source>
        <dbReference type="ARBA" id="ARBA00022946"/>
    </source>
</evidence>
<dbReference type="InterPro" id="IPR006855">
    <property type="entry name" value="Vertebrate-like_GNAT_dom"/>
</dbReference>